<proteinExistence type="predicted"/>
<dbReference type="Proteomes" id="UP000323274">
    <property type="component" value="Unassembled WGS sequence"/>
</dbReference>
<dbReference type="RefSeq" id="WP_133286065.1">
    <property type="nucleotide sequence ID" value="NZ_BJJW01000031.1"/>
</dbReference>
<gene>
    <name evidence="2" type="ORF">LCIT_19950</name>
</gene>
<dbReference type="GO" id="GO:0016740">
    <property type="term" value="F:transferase activity"/>
    <property type="evidence" value="ECO:0007669"/>
    <property type="project" value="UniProtKB-KW"/>
</dbReference>
<evidence type="ECO:0000313" key="3">
    <source>
        <dbReference type="Proteomes" id="UP000323274"/>
    </source>
</evidence>
<evidence type="ECO:0000259" key="1">
    <source>
        <dbReference type="Pfam" id="PF08759"/>
    </source>
</evidence>
<feature type="domain" description="Glycosyltransferase GT-D fold" evidence="1">
    <location>
        <begin position="54"/>
        <end position="280"/>
    </location>
</feature>
<dbReference type="InterPro" id="IPR014869">
    <property type="entry name" value="GT-D"/>
</dbReference>
<evidence type="ECO:0000313" key="2">
    <source>
        <dbReference type="EMBL" id="GDZ84753.1"/>
    </source>
</evidence>
<accession>A0A5A5U2L8</accession>
<keyword evidence="2" id="KW-0808">Transferase</keyword>
<dbReference type="EMBL" id="BJJW01000031">
    <property type="protein sequence ID" value="GDZ84753.1"/>
    <property type="molecule type" value="Genomic_DNA"/>
</dbReference>
<comment type="caution">
    <text evidence="2">The sequence shown here is derived from an EMBL/GenBank/DDBJ whole genome shotgun (WGS) entry which is preliminary data.</text>
</comment>
<dbReference type="AlphaFoldDB" id="A0A5A5U2L8"/>
<name>A0A5A5U2L8_LEUCI</name>
<organism evidence="2 3">
    <name type="scientific">Leuconostoc citreum</name>
    <dbReference type="NCBI Taxonomy" id="33964"/>
    <lineage>
        <taxon>Bacteria</taxon>
        <taxon>Bacillati</taxon>
        <taxon>Bacillota</taxon>
        <taxon>Bacilli</taxon>
        <taxon>Lactobacillales</taxon>
        <taxon>Lactobacillaceae</taxon>
        <taxon>Leuconostoc</taxon>
    </lineage>
</organism>
<reference evidence="2 3" key="1">
    <citation type="submission" date="2019-04" db="EMBL/GenBank/DDBJ databases">
        <title>A pseudo-fructophilic Leuconostoc citreum strain F192-5 isolated from peel of satsuma mandarin: the first report for isolation and characterization of strain-dependent fructophilic-like characteristics.</title>
        <authorList>
            <person name="Maeno S."/>
            <person name="Tanizawa Y."/>
            <person name="Kajikawa A."/>
            <person name="Kanesaki Y."/>
            <person name="Kubota E."/>
            <person name="Arita M."/>
            <person name="Leon D."/>
            <person name="Endo A."/>
        </authorList>
    </citation>
    <scope>NUCLEOTIDE SEQUENCE [LARGE SCALE GENOMIC DNA]</scope>
    <source>
        <strain evidence="2 3">F192-5</strain>
    </source>
</reference>
<protein>
    <submittedName>
        <fullName evidence="2">Glycosyl transferase</fullName>
    </submittedName>
</protein>
<sequence>MLKRIIKSRFVQSLKIAKVIYLPFYINTQKKLQVKVLPPLETVKRINEEKLSIGRFGDGEMRIMFQQRDIGFQKFDPKLANELFKSATPSGKYVIAIPHGFMTTKDDNLRTAVFWWKYVFENKKHIRTLTDHAKTKLFFDTNFSRTTTELKNTDTVDNVIREVKNIWLNRSVIMIEGKQTRFGIGNDLFDNALAVRRVVGPAENAYDAIDSLEEVVVELSKQLIDPIVLIALGPTATVLSHRIFSLGLQTIDIGHFDLQYEYYLKGSRHRVKVSGKYDNERGITGQEENFNDDSYKNQIYKKIL</sequence>
<dbReference type="Pfam" id="PF08759">
    <property type="entry name" value="GT-D"/>
    <property type="match status" value="1"/>
</dbReference>